<organism evidence="1">
    <name type="scientific">marine sediment metagenome</name>
    <dbReference type="NCBI Taxonomy" id="412755"/>
    <lineage>
        <taxon>unclassified sequences</taxon>
        <taxon>metagenomes</taxon>
        <taxon>ecological metagenomes</taxon>
    </lineage>
</organism>
<reference evidence="1" key="1">
    <citation type="journal article" date="2014" name="Front. Microbiol.">
        <title>High frequency of phylogenetically diverse reductive dehalogenase-homologous genes in deep subseafloor sedimentary metagenomes.</title>
        <authorList>
            <person name="Kawai M."/>
            <person name="Futagami T."/>
            <person name="Toyoda A."/>
            <person name="Takaki Y."/>
            <person name="Nishi S."/>
            <person name="Hori S."/>
            <person name="Arai W."/>
            <person name="Tsubouchi T."/>
            <person name="Morono Y."/>
            <person name="Uchiyama I."/>
            <person name="Ito T."/>
            <person name="Fujiyama A."/>
            <person name="Inagaki F."/>
            <person name="Takami H."/>
        </authorList>
    </citation>
    <scope>NUCLEOTIDE SEQUENCE</scope>
    <source>
        <strain evidence="1">Expedition CK06-06</strain>
    </source>
</reference>
<accession>X1QH07</accession>
<dbReference type="AlphaFoldDB" id="X1QH07"/>
<sequence length="292" mass="29200">MASVLVVCYDTGSGRYLVKSAGSDQIASLAITSAKIGLVAVGTPHIADGAVTSAKIASGAVGDAHIYPGAIISAKIAANAIGGGHILDGSLTYAELADATLVSAKYGANEIGTPHILDQGILSASIGTGAIGNGHLADFGVTSGKYASGSIFEAALASGISIDIAELEQDPTFKAGNIISAYQAIQFTPAISGGKHFDFAQAANVSSMPAIGVTVAAIASGALGVFQHKGRLTCAVWDFSGQTGQLLFVGTSSQVTLAAPDASGQCVQRIGKVADPTTAFLNPDMSFVQLAE</sequence>
<name>X1QH07_9ZZZZ</name>
<protein>
    <submittedName>
        <fullName evidence="1">Uncharacterized protein</fullName>
    </submittedName>
</protein>
<gene>
    <name evidence="1" type="ORF">S12H4_06108</name>
</gene>
<proteinExistence type="predicted"/>
<evidence type="ECO:0000313" key="1">
    <source>
        <dbReference type="EMBL" id="GAI67483.1"/>
    </source>
</evidence>
<dbReference type="EMBL" id="BARW01002102">
    <property type="protein sequence ID" value="GAI67483.1"/>
    <property type="molecule type" value="Genomic_DNA"/>
</dbReference>
<comment type="caution">
    <text evidence="1">The sequence shown here is derived from an EMBL/GenBank/DDBJ whole genome shotgun (WGS) entry which is preliminary data.</text>
</comment>